<evidence type="ECO:0000313" key="4">
    <source>
        <dbReference type="Proteomes" id="UP000318509"/>
    </source>
</evidence>
<evidence type="ECO:0000256" key="2">
    <source>
        <dbReference type="SAM" id="MobiDB-lite"/>
    </source>
</evidence>
<feature type="region of interest" description="Disordered" evidence="2">
    <location>
        <begin position="1"/>
        <end position="57"/>
    </location>
</feature>
<organism evidence="3 4">
    <name type="scientific">Candidatus Segetimicrobium genomatis</name>
    <dbReference type="NCBI Taxonomy" id="2569760"/>
    <lineage>
        <taxon>Bacteria</taxon>
        <taxon>Bacillati</taxon>
        <taxon>Candidatus Sysuimicrobiota</taxon>
        <taxon>Candidatus Sysuimicrobiia</taxon>
        <taxon>Candidatus Sysuimicrobiales</taxon>
        <taxon>Candidatus Segetimicrobiaceae</taxon>
        <taxon>Candidatus Segetimicrobium</taxon>
    </lineage>
</organism>
<feature type="coiled-coil region" evidence="1">
    <location>
        <begin position="81"/>
        <end position="108"/>
    </location>
</feature>
<proteinExistence type="predicted"/>
<keyword evidence="1" id="KW-0175">Coiled coil</keyword>
<dbReference type="AlphaFoldDB" id="A0A537JUN4"/>
<sequence length="134" mass="14545">MEKYASHEAYAVEGEAGQPSSINTADKQPGTVRPPTQDARVRAQIHGVFGRPKKGGRLMKRALSESLPGGDYEIETGGMRAKDLEARLVALTEENSKLKAEVHRLSTIARTACEMIAKAFSTAEPVGRRPGKNR</sequence>
<reference evidence="3 4" key="1">
    <citation type="journal article" date="2019" name="Nat. Microbiol.">
        <title>Mediterranean grassland soil C-N compound turnover is dependent on rainfall and depth, and is mediated by genomically divergent microorganisms.</title>
        <authorList>
            <person name="Diamond S."/>
            <person name="Andeer P.F."/>
            <person name="Li Z."/>
            <person name="Crits-Christoph A."/>
            <person name="Burstein D."/>
            <person name="Anantharaman K."/>
            <person name="Lane K.R."/>
            <person name="Thomas B.C."/>
            <person name="Pan C."/>
            <person name="Northen T.R."/>
            <person name="Banfield J.F."/>
        </authorList>
    </citation>
    <scope>NUCLEOTIDE SEQUENCE [LARGE SCALE GENOMIC DNA]</scope>
    <source>
        <strain evidence="3">NP_3</strain>
    </source>
</reference>
<protein>
    <submittedName>
        <fullName evidence="3">Uncharacterized protein</fullName>
    </submittedName>
</protein>
<gene>
    <name evidence="3" type="ORF">E6H00_16185</name>
</gene>
<comment type="caution">
    <text evidence="3">The sequence shown here is derived from an EMBL/GenBank/DDBJ whole genome shotgun (WGS) entry which is preliminary data.</text>
</comment>
<name>A0A537JUN4_9BACT</name>
<evidence type="ECO:0000256" key="1">
    <source>
        <dbReference type="SAM" id="Coils"/>
    </source>
</evidence>
<dbReference type="EMBL" id="VBAK01000164">
    <property type="protein sequence ID" value="TMI87245.1"/>
    <property type="molecule type" value="Genomic_DNA"/>
</dbReference>
<accession>A0A537JUN4</accession>
<dbReference type="Proteomes" id="UP000318509">
    <property type="component" value="Unassembled WGS sequence"/>
</dbReference>
<evidence type="ECO:0000313" key="3">
    <source>
        <dbReference type="EMBL" id="TMI87245.1"/>
    </source>
</evidence>